<dbReference type="PROSITE" id="PS50240">
    <property type="entry name" value="TRYPSIN_DOM"/>
    <property type="match status" value="1"/>
</dbReference>
<comment type="caution">
    <text evidence="10">The sequence shown here is derived from an EMBL/GenBank/DDBJ whole genome shotgun (WGS) entry which is preliminary data.</text>
</comment>
<name>A0ABD2C9K9_VESMC</name>
<keyword evidence="3" id="KW-0378">Hydrolase</keyword>
<dbReference type="Proteomes" id="UP001607303">
    <property type="component" value="Unassembled WGS sequence"/>
</dbReference>
<dbReference type="CDD" id="cd00190">
    <property type="entry name" value="Tryp_SPc"/>
    <property type="match status" value="1"/>
</dbReference>
<keyword evidence="4" id="KW-0720">Serine protease</keyword>
<keyword evidence="2" id="KW-0479">Metal-binding</keyword>
<organism evidence="10 11">
    <name type="scientific">Vespula maculifrons</name>
    <name type="common">Eastern yellow jacket</name>
    <name type="synonym">Wasp</name>
    <dbReference type="NCBI Taxonomy" id="7453"/>
    <lineage>
        <taxon>Eukaryota</taxon>
        <taxon>Metazoa</taxon>
        <taxon>Ecdysozoa</taxon>
        <taxon>Arthropoda</taxon>
        <taxon>Hexapoda</taxon>
        <taxon>Insecta</taxon>
        <taxon>Pterygota</taxon>
        <taxon>Neoptera</taxon>
        <taxon>Endopterygota</taxon>
        <taxon>Hymenoptera</taxon>
        <taxon>Apocrita</taxon>
        <taxon>Aculeata</taxon>
        <taxon>Vespoidea</taxon>
        <taxon>Vespidae</taxon>
        <taxon>Vespinae</taxon>
        <taxon>Vespula</taxon>
    </lineage>
</organism>
<dbReference type="GO" id="GO:0008236">
    <property type="term" value="F:serine-type peptidase activity"/>
    <property type="evidence" value="ECO:0007669"/>
    <property type="project" value="UniProtKB-KW"/>
</dbReference>
<comment type="similarity">
    <text evidence="8">Belongs to the peptidase S1 family. CLIP subfamily.</text>
</comment>
<evidence type="ECO:0000313" key="11">
    <source>
        <dbReference type="Proteomes" id="UP001607303"/>
    </source>
</evidence>
<keyword evidence="5" id="KW-0106">Calcium</keyword>
<dbReference type="GO" id="GO:0046872">
    <property type="term" value="F:metal ion binding"/>
    <property type="evidence" value="ECO:0007669"/>
    <property type="project" value="UniProtKB-KW"/>
</dbReference>
<evidence type="ECO:0000313" key="10">
    <source>
        <dbReference type="EMBL" id="KAL2741742.1"/>
    </source>
</evidence>
<dbReference type="EMBL" id="JAYRBN010000058">
    <property type="protein sequence ID" value="KAL2741742.1"/>
    <property type="molecule type" value="Genomic_DNA"/>
</dbReference>
<evidence type="ECO:0000256" key="7">
    <source>
        <dbReference type="ARBA" id="ARBA00023157"/>
    </source>
</evidence>
<dbReference type="InterPro" id="IPR009003">
    <property type="entry name" value="Peptidase_S1_PA"/>
</dbReference>
<reference evidence="10 11" key="1">
    <citation type="journal article" date="2024" name="Ann. Entomol. Soc. Am.">
        <title>Genomic analyses of the southern and eastern yellowjacket wasps (Hymenoptera: Vespidae) reveal evolutionary signatures of social life.</title>
        <authorList>
            <person name="Catto M.A."/>
            <person name="Caine P.B."/>
            <person name="Orr S.E."/>
            <person name="Hunt B.G."/>
            <person name="Goodisman M.A.D."/>
        </authorList>
    </citation>
    <scope>NUCLEOTIDE SEQUENCE [LARGE SCALE GENOMIC DNA]</scope>
    <source>
        <strain evidence="10">232</strain>
        <tissue evidence="10">Head and thorax</tissue>
    </source>
</reference>
<dbReference type="InterPro" id="IPR043504">
    <property type="entry name" value="Peptidase_S1_PA_chymotrypsin"/>
</dbReference>
<dbReference type="PANTHER" id="PTHR24256">
    <property type="entry name" value="TRYPTASE-RELATED"/>
    <property type="match status" value="1"/>
</dbReference>
<dbReference type="AlphaFoldDB" id="A0ABD2C9K9"/>
<dbReference type="InterPro" id="IPR051487">
    <property type="entry name" value="Ser/Thr_Proteases_Immune/Dev"/>
</dbReference>
<keyword evidence="6" id="KW-0865">Zymogen</keyword>
<proteinExistence type="inferred from homology"/>
<keyword evidence="7" id="KW-1015">Disulfide bond</keyword>
<sequence>MAKFVIPICIPHGDLIEKDYTGEMAEVAGWGIYDIETSKTSQLLQTITMPIQKTEKCKEIFKTLISISDQQICVGGVIGADSCRGDSGGPLMKVETIDELPKYYVIGVVSFGVQDCGATTTPGVYTKISHYITWILDNISNLPWKRVYAQSFEFYLKLPGKITGEFNLFLSRTKFNYSKQYYIIERRKYCQKSSEKKSVKYVNGRRSISQKYDAVVGDTS</sequence>
<evidence type="ECO:0000259" key="9">
    <source>
        <dbReference type="PROSITE" id="PS50240"/>
    </source>
</evidence>
<keyword evidence="1" id="KW-0645">Protease</keyword>
<evidence type="ECO:0000256" key="6">
    <source>
        <dbReference type="ARBA" id="ARBA00023145"/>
    </source>
</evidence>
<evidence type="ECO:0000256" key="8">
    <source>
        <dbReference type="ARBA" id="ARBA00024195"/>
    </source>
</evidence>
<evidence type="ECO:0000256" key="2">
    <source>
        <dbReference type="ARBA" id="ARBA00022723"/>
    </source>
</evidence>
<dbReference type="SMART" id="SM00020">
    <property type="entry name" value="Tryp_SPc"/>
    <property type="match status" value="1"/>
</dbReference>
<dbReference type="InterPro" id="IPR001254">
    <property type="entry name" value="Trypsin_dom"/>
</dbReference>
<evidence type="ECO:0000256" key="3">
    <source>
        <dbReference type="ARBA" id="ARBA00022801"/>
    </source>
</evidence>
<evidence type="ECO:0000256" key="1">
    <source>
        <dbReference type="ARBA" id="ARBA00022670"/>
    </source>
</evidence>
<feature type="domain" description="Peptidase S1" evidence="9">
    <location>
        <begin position="1"/>
        <end position="140"/>
    </location>
</feature>
<dbReference type="SUPFAM" id="SSF50494">
    <property type="entry name" value="Trypsin-like serine proteases"/>
    <property type="match status" value="1"/>
</dbReference>
<dbReference type="PROSITE" id="PS00135">
    <property type="entry name" value="TRYPSIN_SER"/>
    <property type="match status" value="1"/>
</dbReference>
<evidence type="ECO:0000256" key="4">
    <source>
        <dbReference type="ARBA" id="ARBA00022825"/>
    </source>
</evidence>
<dbReference type="InterPro" id="IPR033116">
    <property type="entry name" value="TRYPSIN_SER"/>
</dbReference>
<protein>
    <submittedName>
        <fullName evidence="10">CLIP domain-containing serine protease B9-like</fullName>
    </submittedName>
</protein>
<keyword evidence="11" id="KW-1185">Reference proteome</keyword>
<dbReference type="GO" id="GO:0006508">
    <property type="term" value="P:proteolysis"/>
    <property type="evidence" value="ECO:0007669"/>
    <property type="project" value="UniProtKB-KW"/>
</dbReference>
<dbReference type="Gene3D" id="2.40.10.10">
    <property type="entry name" value="Trypsin-like serine proteases"/>
    <property type="match status" value="2"/>
</dbReference>
<accession>A0ABD2C9K9</accession>
<dbReference type="Pfam" id="PF00089">
    <property type="entry name" value="Trypsin"/>
    <property type="match status" value="1"/>
</dbReference>
<gene>
    <name evidence="10" type="ORF">V1477_009371</name>
</gene>
<dbReference type="FunFam" id="2.40.10.10:FF:000078">
    <property type="entry name" value="Serine protease H137"/>
    <property type="match status" value="1"/>
</dbReference>
<evidence type="ECO:0000256" key="5">
    <source>
        <dbReference type="ARBA" id="ARBA00022837"/>
    </source>
</evidence>